<dbReference type="InterPro" id="IPR004358">
    <property type="entry name" value="Sig_transdc_His_kin-like_C"/>
</dbReference>
<dbReference type="InterPro" id="IPR036097">
    <property type="entry name" value="HisK_dim/P_sf"/>
</dbReference>
<dbReference type="Pfam" id="PF00512">
    <property type="entry name" value="HisKA"/>
    <property type="match status" value="1"/>
</dbReference>
<evidence type="ECO:0000256" key="2">
    <source>
        <dbReference type="ARBA" id="ARBA00012438"/>
    </source>
</evidence>
<evidence type="ECO:0000259" key="8">
    <source>
        <dbReference type="PROSITE" id="PS50109"/>
    </source>
</evidence>
<dbReference type="GO" id="GO:0046872">
    <property type="term" value="F:metal ion binding"/>
    <property type="evidence" value="ECO:0007669"/>
    <property type="project" value="InterPro"/>
</dbReference>
<name>A0A517V8F2_9PLAN</name>
<dbReference type="KEGG" id="gax:Pan161_09150"/>
<dbReference type="EMBL" id="CP036343">
    <property type="protein sequence ID" value="QDT89287.1"/>
    <property type="molecule type" value="Genomic_DNA"/>
</dbReference>
<dbReference type="Gene3D" id="3.30.565.10">
    <property type="entry name" value="Histidine kinase-like ATPase, C-terminal domain"/>
    <property type="match status" value="1"/>
</dbReference>
<dbReference type="InterPro" id="IPR003661">
    <property type="entry name" value="HisK_dim/P_dom"/>
</dbReference>
<dbReference type="InterPro" id="IPR006158">
    <property type="entry name" value="Cobalamin-bd"/>
</dbReference>
<dbReference type="Pfam" id="PF02310">
    <property type="entry name" value="B12-binding"/>
    <property type="match status" value="1"/>
</dbReference>
<dbReference type="SUPFAM" id="SSF52172">
    <property type="entry name" value="CheY-like"/>
    <property type="match status" value="1"/>
</dbReference>
<comment type="catalytic activity">
    <reaction evidence="1">
        <text>ATP + protein L-histidine = ADP + protein N-phospho-L-histidine.</text>
        <dbReference type="EC" id="2.7.13.3"/>
    </reaction>
</comment>
<dbReference type="Pfam" id="PF02518">
    <property type="entry name" value="HATPase_c"/>
    <property type="match status" value="1"/>
</dbReference>
<evidence type="ECO:0000256" key="3">
    <source>
        <dbReference type="ARBA" id="ARBA00022553"/>
    </source>
</evidence>
<sequence length="792" mass="88324">MTDTARISAHMLREGRRSIAETICLHLESSSIVNQGVSPVERLEQSETHIHILAACIEFKSPVLLNDYVQWVTRLPQSVSPYFCEISHFLDELVCIVEAEFPQEAASVVKHYIDTARKSLLVECPPEPPARASPPQAQLQSNYLAALLDTRRHDALNMVLKAMEAGVEIESIYLNVIQPAQHELGRLWQTGQISVAQEHYCTAATQFVMSQLQPWFLTTSSANQTLVATCVGDELHEVGLRIVADLFEVSGWNTIYLGANVPPESIAETLASSSAQILAISCTMTQHLSGMADVIRIVRSYPGCERVKILAGGYPFNIDPYLWKRIGADADALDGKAAIRVASRLIQPQNQADRQPPSSSTPQQVEFQAPAGLHQTDDDLSRLNNSLITLQRKLNKANVELAALNKTNQEKAEALQQADRRKDEFLAMLAHELRGPLAPMELAMGLLQMDDLNPSLIRESRETMQRQLHQMKHLINDLLDASRIAHGKIELKKETLDLTNVLYRAIETVHPLIREKQQNLKLHLSDTPIQIEGDEIRLTQVFANLLTNSSKYTDNEGTIRLTTKQDRDTAVIEVCDNGFGIDPNLLQDVFTTFTQEQRSKLHSNGGLGLGLSLVKQLVDLHQGSVSADSEGADRGSTFSVRLPALELEEINTFVEPESTPSSSENIRSRRVLIIEDMVGISRMLSLLFDKLGHEPLVAANGVTAIRMFQEYAPEIVILDLMLPDMNGLEVARELRRLDQNNTTLIVALTGHSDDLRRHQAREHGCDEFFVKPIDIQDLQELATHPKLMSINR</sequence>
<keyword evidence="3 6" id="KW-0597">Phosphoprotein</keyword>
<dbReference type="Gene3D" id="3.40.50.280">
    <property type="entry name" value="Cobalamin-binding domain"/>
    <property type="match status" value="1"/>
</dbReference>
<dbReference type="PRINTS" id="PR00344">
    <property type="entry name" value="BCTRLSENSOR"/>
</dbReference>
<dbReference type="InterPro" id="IPR036890">
    <property type="entry name" value="HATPase_C_sf"/>
</dbReference>
<evidence type="ECO:0000256" key="7">
    <source>
        <dbReference type="SAM" id="Coils"/>
    </source>
</evidence>
<proteinExistence type="predicted"/>
<dbReference type="Gene3D" id="1.10.287.130">
    <property type="match status" value="1"/>
</dbReference>
<feature type="domain" description="Response regulatory" evidence="9">
    <location>
        <begin position="670"/>
        <end position="786"/>
    </location>
</feature>
<dbReference type="Gene3D" id="1.10.1240.10">
    <property type="entry name" value="Methionine synthase domain"/>
    <property type="match status" value="1"/>
</dbReference>
<reference evidence="11 12" key="1">
    <citation type="submission" date="2019-02" db="EMBL/GenBank/DDBJ databases">
        <title>Deep-cultivation of Planctomycetes and their phenomic and genomic characterization uncovers novel biology.</title>
        <authorList>
            <person name="Wiegand S."/>
            <person name="Jogler M."/>
            <person name="Boedeker C."/>
            <person name="Pinto D."/>
            <person name="Vollmers J."/>
            <person name="Rivas-Marin E."/>
            <person name="Kohn T."/>
            <person name="Peeters S.H."/>
            <person name="Heuer A."/>
            <person name="Rast P."/>
            <person name="Oberbeckmann S."/>
            <person name="Bunk B."/>
            <person name="Jeske O."/>
            <person name="Meyerdierks A."/>
            <person name="Storesund J.E."/>
            <person name="Kallscheuer N."/>
            <person name="Luecker S."/>
            <person name="Lage O.M."/>
            <person name="Pohl T."/>
            <person name="Merkel B.J."/>
            <person name="Hornburger P."/>
            <person name="Mueller R.-W."/>
            <person name="Bruemmer F."/>
            <person name="Labrenz M."/>
            <person name="Spormann A.M."/>
            <person name="Op den Camp H."/>
            <person name="Overmann J."/>
            <person name="Amann R."/>
            <person name="Jetten M.S.M."/>
            <person name="Mascher T."/>
            <person name="Medema M.H."/>
            <person name="Devos D.P."/>
            <person name="Kaster A.-K."/>
            <person name="Ovreas L."/>
            <person name="Rohde M."/>
            <person name="Galperin M.Y."/>
            <person name="Jogler C."/>
        </authorList>
    </citation>
    <scope>NUCLEOTIDE SEQUENCE [LARGE SCALE GENOMIC DNA]</scope>
    <source>
        <strain evidence="11 12">Pan161</strain>
    </source>
</reference>
<accession>A0A517V8F2</accession>
<dbReference type="GO" id="GO:0031419">
    <property type="term" value="F:cobalamin binding"/>
    <property type="evidence" value="ECO:0007669"/>
    <property type="project" value="InterPro"/>
</dbReference>
<dbReference type="SUPFAM" id="SSF55874">
    <property type="entry name" value="ATPase domain of HSP90 chaperone/DNA topoisomerase II/histidine kinase"/>
    <property type="match status" value="1"/>
</dbReference>
<dbReference type="CDD" id="cd00075">
    <property type="entry name" value="HATPase"/>
    <property type="match status" value="1"/>
</dbReference>
<evidence type="ECO:0000259" key="10">
    <source>
        <dbReference type="PROSITE" id="PS51332"/>
    </source>
</evidence>
<dbReference type="PANTHER" id="PTHR43047:SF72">
    <property type="entry name" value="OSMOSENSING HISTIDINE PROTEIN KINASE SLN1"/>
    <property type="match status" value="1"/>
</dbReference>
<feature type="domain" description="B12-binding" evidence="10">
    <location>
        <begin position="223"/>
        <end position="356"/>
    </location>
</feature>
<feature type="domain" description="Histidine kinase" evidence="8">
    <location>
        <begin position="428"/>
        <end position="646"/>
    </location>
</feature>
<dbReference type="FunFam" id="3.30.565.10:FF:000006">
    <property type="entry name" value="Sensor histidine kinase WalK"/>
    <property type="match status" value="1"/>
</dbReference>
<keyword evidence="7" id="KW-0175">Coiled coil</keyword>
<dbReference type="OrthoDB" id="9809348at2"/>
<gene>
    <name evidence="11" type="primary">luxQ_1</name>
    <name evidence="11" type="ORF">Pan161_09150</name>
</gene>
<dbReference type="CDD" id="cd00082">
    <property type="entry name" value="HisKA"/>
    <property type="match status" value="1"/>
</dbReference>
<dbReference type="GO" id="GO:0005886">
    <property type="term" value="C:plasma membrane"/>
    <property type="evidence" value="ECO:0007669"/>
    <property type="project" value="TreeGrafter"/>
</dbReference>
<dbReference type="SMART" id="SM00448">
    <property type="entry name" value="REC"/>
    <property type="match status" value="1"/>
</dbReference>
<dbReference type="Pfam" id="PF02607">
    <property type="entry name" value="B12-binding_2"/>
    <property type="match status" value="1"/>
</dbReference>
<organism evidence="11 12">
    <name type="scientific">Gimesia algae</name>
    <dbReference type="NCBI Taxonomy" id="2527971"/>
    <lineage>
        <taxon>Bacteria</taxon>
        <taxon>Pseudomonadati</taxon>
        <taxon>Planctomycetota</taxon>
        <taxon>Planctomycetia</taxon>
        <taxon>Planctomycetales</taxon>
        <taxon>Planctomycetaceae</taxon>
        <taxon>Gimesia</taxon>
    </lineage>
</organism>
<evidence type="ECO:0000256" key="6">
    <source>
        <dbReference type="PROSITE-ProRule" id="PRU00169"/>
    </source>
</evidence>
<dbReference type="InterPro" id="IPR036594">
    <property type="entry name" value="Meth_synthase_dom"/>
</dbReference>
<dbReference type="SUPFAM" id="SSF52242">
    <property type="entry name" value="Cobalamin (vitamin B12)-binding domain"/>
    <property type="match status" value="1"/>
</dbReference>
<dbReference type="InterPro" id="IPR011006">
    <property type="entry name" value="CheY-like_superfamily"/>
</dbReference>
<dbReference type="InterPro" id="IPR036724">
    <property type="entry name" value="Cobalamin-bd_sf"/>
</dbReference>
<dbReference type="InterPro" id="IPR005467">
    <property type="entry name" value="His_kinase_dom"/>
</dbReference>
<feature type="modified residue" description="4-aspartylphosphate" evidence="6">
    <location>
        <position position="719"/>
    </location>
</feature>
<dbReference type="PROSITE" id="PS51332">
    <property type="entry name" value="B12_BINDING"/>
    <property type="match status" value="1"/>
</dbReference>
<dbReference type="RefSeq" id="WP_145224383.1">
    <property type="nucleotide sequence ID" value="NZ_CP036343.1"/>
</dbReference>
<evidence type="ECO:0000256" key="4">
    <source>
        <dbReference type="ARBA" id="ARBA00022679"/>
    </source>
</evidence>
<dbReference type="PROSITE" id="PS50110">
    <property type="entry name" value="RESPONSE_REGULATORY"/>
    <property type="match status" value="1"/>
</dbReference>
<dbReference type="GO" id="GO:0009927">
    <property type="term" value="F:histidine phosphotransfer kinase activity"/>
    <property type="evidence" value="ECO:0007669"/>
    <property type="project" value="TreeGrafter"/>
</dbReference>
<dbReference type="PROSITE" id="PS50109">
    <property type="entry name" value="HIS_KIN"/>
    <property type="match status" value="1"/>
</dbReference>
<dbReference type="EC" id="2.7.13.3" evidence="2"/>
<dbReference type="Proteomes" id="UP000316855">
    <property type="component" value="Chromosome"/>
</dbReference>
<dbReference type="Gene3D" id="3.40.50.2300">
    <property type="match status" value="1"/>
</dbReference>
<dbReference type="AlphaFoldDB" id="A0A517V8F2"/>
<keyword evidence="12" id="KW-1185">Reference proteome</keyword>
<evidence type="ECO:0000313" key="12">
    <source>
        <dbReference type="Proteomes" id="UP000316855"/>
    </source>
</evidence>
<dbReference type="PANTHER" id="PTHR43047">
    <property type="entry name" value="TWO-COMPONENT HISTIDINE PROTEIN KINASE"/>
    <property type="match status" value="1"/>
</dbReference>
<evidence type="ECO:0000259" key="9">
    <source>
        <dbReference type="PROSITE" id="PS50110"/>
    </source>
</evidence>
<dbReference type="SMART" id="SM00388">
    <property type="entry name" value="HisKA"/>
    <property type="match status" value="1"/>
</dbReference>
<dbReference type="InterPro" id="IPR001789">
    <property type="entry name" value="Sig_transdc_resp-reg_receiver"/>
</dbReference>
<dbReference type="SMART" id="SM00387">
    <property type="entry name" value="HATPase_c"/>
    <property type="match status" value="1"/>
</dbReference>
<dbReference type="InterPro" id="IPR003759">
    <property type="entry name" value="Cbl-bd_cap"/>
</dbReference>
<feature type="coiled-coil region" evidence="7">
    <location>
        <begin position="373"/>
        <end position="424"/>
    </location>
</feature>
<dbReference type="Pfam" id="PF00072">
    <property type="entry name" value="Response_reg"/>
    <property type="match status" value="1"/>
</dbReference>
<protein>
    <recommendedName>
        <fullName evidence="2">histidine kinase</fullName>
        <ecNumber evidence="2">2.7.13.3</ecNumber>
    </recommendedName>
</protein>
<evidence type="ECO:0000256" key="5">
    <source>
        <dbReference type="ARBA" id="ARBA00022777"/>
    </source>
</evidence>
<keyword evidence="5 11" id="KW-0418">Kinase</keyword>
<dbReference type="GO" id="GO:0000155">
    <property type="term" value="F:phosphorelay sensor kinase activity"/>
    <property type="evidence" value="ECO:0007669"/>
    <property type="project" value="InterPro"/>
</dbReference>
<evidence type="ECO:0000256" key="1">
    <source>
        <dbReference type="ARBA" id="ARBA00000085"/>
    </source>
</evidence>
<evidence type="ECO:0000313" key="11">
    <source>
        <dbReference type="EMBL" id="QDT89287.1"/>
    </source>
</evidence>
<keyword evidence="4 11" id="KW-0808">Transferase</keyword>
<dbReference type="InterPro" id="IPR003594">
    <property type="entry name" value="HATPase_dom"/>
</dbReference>
<dbReference type="SUPFAM" id="SSF47384">
    <property type="entry name" value="Homodimeric domain of signal transducing histidine kinase"/>
    <property type="match status" value="1"/>
</dbReference>